<name>A0A2W5UTU7_9BACT</name>
<dbReference type="Pfam" id="PF08327">
    <property type="entry name" value="AHSA1"/>
    <property type="match status" value="1"/>
</dbReference>
<evidence type="ECO:0000256" key="1">
    <source>
        <dbReference type="ARBA" id="ARBA00006817"/>
    </source>
</evidence>
<sequence length="155" mass="17507">MELEGQQDIVISRVFRAPPRIVFEAYTKAEFVSRWWAPKSHGASLVECTADVRTGGRYRYVMNVREQGNMAFSGEYREVTPYTKLVYTQVFEPMADAGAVVATVTFEEVNGQTKLTSRERYPSKEAREAAVASGMESGMRESMEQLEELVFSLAK</sequence>
<comment type="caution">
    <text evidence="3">The sequence shown here is derived from an EMBL/GenBank/DDBJ whole genome shotgun (WGS) entry which is preliminary data.</text>
</comment>
<dbReference type="EMBL" id="QFQP01000036">
    <property type="protein sequence ID" value="PZR06714.1"/>
    <property type="molecule type" value="Genomic_DNA"/>
</dbReference>
<dbReference type="Gene3D" id="3.30.530.20">
    <property type="match status" value="1"/>
</dbReference>
<dbReference type="Proteomes" id="UP000249061">
    <property type="component" value="Unassembled WGS sequence"/>
</dbReference>
<protein>
    <submittedName>
        <fullName evidence="3">ATPase</fullName>
    </submittedName>
</protein>
<evidence type="ECO:0000313" key="4">
    <source>
        <dbReference type="Proteomes" id="UP000249061"/>
    </source>
</evidence>
<dbReference type="InterPro" id="IPR023393">
    <property type="entry name" value="START-like_dom_sf"/>
</dbReference>
<accession>A0A2W5UTU7</accession>
<feature type="domain" description="Activator of Hsp90 ATPase homologue 1/2-like C-terminal" evidence="2">
    <location>
        <begin position="16"/>
        <end position="150"/>
    </location>
</feature>
<comment type="similarity">
    <text evidence="1">Belongs to the AHA1 family.</text>
</comment>
<organism evidence="3 4">
    <name type="scientific">Archangium gephyra</name>
    <dbReference type="NCBI Taxonomy" id="48"/>
    <lineage>
        <taxon>Bacteria</taxon>
        <taxon>Pseudomonadati</taxon>
        <taxon>Myxococcota</taxon>
        <taxon>Myxococcia</taxon>
        <taxon>Myxococcales</taxon>
        <taxon>Cystobacterineae</taxon>
        <taxon>Archangiaceae</taxon>
        <taxon>Archangium</taxon>
    </lineage>
</organism>
<gene>
    <name evidence="3" type="ORF">DI536_29775</name>
</gene>
<evidence type="ECO:0000259" key="2">
    <source>
        <dbReference type="Pfam" id="PF08327"/>
    </source>
</evidence>
<reference evidence="3 4" key="1">
    <citation type="submission" date="2017-08" db="EMBL/GenBank/DDBJ databases">
        <title>Infants hospitalized years apart are colonized by the same room-sourced microbial strains.</title>
        <authorList>
            <person name="Brooks B."/>
            <person name="Olm M.R."/>
            <person name="Firek B.A."/>
            <person name="Baker R."/>
            <person name="Thomas B.C."/>
            <person name="Morowitz M.J."/>
            <person name="Banfield J.F."/>
        </authorList>
    </citation>
    <scope>NUCLEOTIDE SEQUENCE [LARGE SCALE GENOMIC DNA]</scope>
    <source>
        <strain evidence="3">S2_003_000_R2_14</strain>
    </source>
</reference>
<evidence type="ECO:0000313" key="3">
    <source>
        <dbReference type="EMBL" id="PZR06714.1"/>
    </source>
</evidence>
<proteinExistence type="inferred from homology"/>
<dbReference type="SUPFAM" id="SSF55961">
    <property type="entry name" value="Bet v1-like"/>
    <property type="match status" value="1"/>
</dbReference>
<dbReference type="AlphaFoldDB" id="A0A2W5UTU7"/>
<dbReference type="InterPro" id="IPR013538">
    <property type="entry name" value="ASHA1/2-like_C"/>
</dbReference>
<dbReference type="CDD" id="cd07826">
    <property type="entry name" value="SRPBCC_CalC_Aha1-like_9"/>
    <property type="match status" value="1"/>
</dbReference>